<proteinExistence type="predicted"/>
<gene>
    <name evidence="2" type="ORF">EYF80_066546</name>
</gene>
<feature type="region of interest" description="Disordered" evidence="1">
    <location>
        <begin position="1"/>
        <end position="66"/>
    </location>
</feature>
<evidence type="ECO:0000313" key="3">
    <source>
        <dbReference type="Proteomes" id="UP000314294"/>
    </source>
</evidence>
<reference evidence="2 3" key="1">
    <citation type="submission" date="2019-03" db="EMBL/GenBank/DDBJ databases">
        <title>First draft genome of Liparis tanakae, snailfish: a comprehensive survey of snailfish specific genes.</title>
        <authorList>
            <person name="Kim W."/>
            <person name="Song I."/>
            <person name="Jeong J.-H."/>
            <person name="Kim D."/>
            <person name="Kim S."/>
            <person name="Ryu S."/>
            <person name="Song J.Y."/>
            <person name="Lee S.K."/>
        </authorList>
    </citation>
    <scope>NUCLEOTIDE SEQUENCE [LARGE SCALE GENOMIC DNA]</scope>
    <source>
        <tissue evidence="2">Muscle</tissue>
    </source>
</reference>
<protein>
    <submittedName>
        <fullName evidence="2">Uncharacterized protein</fullName>
    </submittedName>
</protein>
<dbReference type="AlphaFoldDB" id="A0A4Z2E3I9"/>
<evidence type="ECO:0000313" key="2">
    <source>
        <dbReference type="EMBL" id="TNN23335.1"/>
    </source>
</evidence>
<keyword evidence="3" id="KW-1185">Reference proteome</keyword>
<organism evidence="2 3">
    <name type="scientific">Liparis tanakae</name>
    <name type="common">Tanaka's snailfish</name>
    <dbReference type="NCBI Taxonomy" id="230148"/>
    <lineage>
        <taxon>Eukaryota</taxon>
        <taxon>Metazoa</taxon>
        <taxon>Chordata</taxon>
        <taxon>Craniata</taxon>
        <taxon>Vertebrata</taxon>
        <taxon>Euteleostomi</taxon>
        <taxon>Actinopterygii</taxon>
        <taxon>Neopterygii</taxon>
        <taxon>Teleostei</taxon>
        <taxon>Neoteleostei</taxon>
        <taxon>Acanthomorphata</taxon>
        <taxon>Eupercaria</taxon>
        <taxon>Perciformes</taxon>
        <taxon>Cottioidei</taxon>
        <taxon>Cottales</taxon>
        <taxon>Liparidae</taxon>
        <taxon>Liparis</taxon>
    </lineage>
</organism>
<name>A0A4Z2E3I9_9TELE</name>
<sequence length="66" mass="7498">MNRRVTPACQQSHASIHAAASDHDEEELHEEELHEEELHEEELHEPMKKSPPTTCYSFSAQALTSS</sequence>
<dbReference type="Proteomes" id="UP000314294">
    <property type="component" value="Unassembled WGS sequence"/>
</dbReference>
<dbReference type="EMBL" id="SRLO01018866">
    <property type="protein sequence ID" value="TNN23335.1"/>
    <property type="molecule type" value="Genomic_DNA"/>
</dbReference>
<feature type="compositionally biased region" description="Polar residues" evidence="1">
    <location>
        <begin position="51"/>
        <end position="66"/>
    </location>
</feature>
<evidence type="ECO:0000256" key="1">
    <source>
        <dbReference type="SAM" id="MobiDB-lite"/>
    </source>
</evidence>
<feature type="compositionally biased region" description="Acidic residues" evidence="1">
    <location>
        <begin position="23"/>
        <end position="40"/>
    </location>
</feature>
<comment type="caution">
    <text evidence="2">The sequence shown here is derived from an EMBL/GenBank/DDBJ whole genome shotgun (WGS) entry which is preliminary data.</text>
</comment>
<accession>A0A4Z2E3I9</accession>